<reference evidence="11" key="2">
    <citation type="journal article" date="2018" name="Nat. Commun.">
        <title>Extreme sensitivity to ultraviolet light in the fungal pathogen causing white-nose syndrome of bats.</title>
        <authorList>
            <person name="Palmer J.M."/>
            <person name="Drees K.P."/>
            <person name="Foster J.T."/>
            <person name="Lindner D.L."/>
        </authorList>
    </citation>
    <scope>NUCLEOTIDE SEQUENCE [LARGE SCALE GENOMIC DNA]</scope>
    <source>
        <strain evidence="11">UAMH 10579</strain>
    </source>
</reference>
<dbReference type="GO" id="GO:0016162">
    <property type="term" value="F:cellulose 1,4-beta-cellobiosidase activity"/>
    <property type="evidence" value="ECO:0007669"/>
    <property type="project" value="UniProtKB-EC"/>
</dbReference>
<evidence type="ECO:0000256" key="5">
    <source>
        <dbReference type="ARBA" id="ARBA00023001"/>
    </source>
</evidence>
<keyword evidence="8 9" id="KW-0624">Polysaccharide degradation</keyword>
<evidence type="ECO:0000256" key="4">
    <source>
        <dbReference type="ARBA" id="ARBA00022801"/>
    </source>
</evidence>
<name>A0A2P2SX38_9PEZI</name>
<dbReference type="InterPro" id="IPR011050">
    <property type="entry name" value="Pectin_lyase_fold/virulence"/>
</dbReference>
<organism evidence="10 11">
    <name type="scientific">Pseudogymnoascus verrucosus</name>
    <dbReference type="NCBI Taxonomy" id="342668"/>
    <lineage>
        <taxon>Eukaryota</taxon>
        <taxon>Fungi</taxon>
        <taxon>Dikarya</taxon>
        <taxon>Ascomycota</taxon>
        <taxon>Pezizomycotina</taxon>
        <taxon>Leotiomycetes</taxon>
        <taxon>Thelebolales</taxon>
        <taxon>Thelebolaceae</taxon>
        <taxon>Pseudogymnoascus</taxon>
    </lineage>
</organism>
<reference evidence="10 11" key="1">
    <citation type="submission" date="2016-03" db="EMBL/GenBank/DDBJ databases">
        <title>Comparative genomics of Pseudogymnoascus destructans, the fungus causing white-nose syndrome of bats.</title>
        <authorList>
            <person name="Palmer J.M."/>
            <person name="Drees K.P."/>
            <person name="Foster J.T."/>
            <person name="Lindner D.L."/>
        </authorList>
    </citation>
    <scope>NUCLEOTIDE SEQUENCE [LARGE SCALE GENOMIC DNA]</scope>
    <source>
        <strain evidence="10 11">UAMH 10579</strain>
    </source>
</reference>
<evidence type="ECO:0000313" key="11">
    <source>
        <dbReference type="Proteomes" id="UP000091956"/>
    </source>
</evidence>
<evidence type="ECO:0000256" key="8">
    <source>
        <dbReference type="ARBA" id="ARBA00023326"/>
    </source>
</evidence>
<comment type="catalytic activity">
    <reaction evidence="1">
        <text>Hydrolysis of (1-&gt;4)-beta-D-glucosidic linkages in cellulose and cellotetraose, releasing cellobiose from the non-reducing ends of the chains.</text>
        <dbReference type="EC" id="3.2.1.91"/>
    </reaction>
</comment>
<keyword evidence="6" id="KW-0119">Carbohydrate metabolism</keyword>
<evidence type="ECO:0000313" key="10">
    <source>
        <dbReference type="EMBL" id="OBU01429.1"/>
    </source>
</evidence>
<dbReference type="STRING" id="342668.A0A2P2SX38"/>
<dbReference type="PANTHER" id="PTHR33753">
    <property type="entry name" value="1,4-BETA-D-GLUCAN CELLOBIOHYDROLASE B"/>
    <property type="match status" value="1"/>
</dbReference>
<dbReference type="Proteomes" id="UP000091956">
    <property type="component" value="Unassembled WGS sequence"/>
</dbReference>
<evidence type="ECO:0000256" key="9">
    <source>
        <dbReference type="RuleBase" id="RU361164"/>
    </source>
</evidence>
<evidence type="ECO:0000256" key="6">
    <source>
        <dbReference type="ARBA" id="ARBA00023277"/>
    </source>
</evidence>
<dbReference type="Pfam" id="PF00840">
    <property type="entry name" value="Glyco_hydro_7"/>
    <property type="match status" value="1"/>
</dbReference>
<keyword evidence="7 9" id="KW-0326">Glycosidase</keyword>
<dbReference type="GeneID" id="28833443"/>
<evidence type="ECO:0000256" key="7">
    <source>
        <dbReference type="ARBA" id="ARBA00023295"/>
    </source>
</evidence>
<evidence type="ECO:0000256" key="1">
    <source>
        <dbReference type="ARBA" id="ARBA00001641"/>
    </source>
</evidence>
<keyword evidence="11" id="KW-1185">Reference proteome</keyword>
<proteinExistence type="inferred from homology"/>
<dbReference type="SUPFAM" id="SSF49899">
    <property type="entry name" value="Concanavalin A-like lectins/glucanases"/>
    <property type="match status" value="1"/>
</dbReference>
<protein>
    <recommendedName>
        <fullName evidence="9">Glucanase</fullName>
        <ecNumber evidence="9">3.2.1.-</ecNumber>
    </recommendedName>
</protein>
<comment type="similarity">
    <text evidence="2 9">Belongs to the glycosyl hydrolase 7 (cellulase C) family.</text>
</comment>
<dbReference type="GO" id="GO:0030245">
    <property type="term" value="P:cellulose catabolic process"/>
    <property type="evidence" value="ECO:0007669"/>
    <property type="project" value="UniProtKB-KW"/>
</dbReference>
<evidence type="ECO:0000256" key="3">
    <source>
        <dbReference type="ARBA" id="ARBA00022729"/>
    </source>
</evidence>
<dbReference type="AlphaFoldDB" id="A0A2P2SX38"/>
<gene>
    <name evidence="10" type="ORF">VE01_00057</name>
</gene>
<sequence length="425" mass="44612">MAWSKCAMGGTCTSQQGSVVIDSNWRWLHTTDGYVNCYTGNEWDAALCPSNAEWGTYGATTNGDALTLKFVAEGEFSTNIGSRLYLLESGSKYQGLTLLGNEFTFDVDVSNLDCGINGALYISSMDLDGGVRKFSSNTAGPKCGTGYCDSQCPRDVNFIDGEANVESWAASSNDANADIGTLGACCAEMDIWEANKDDKALANSESLITGVSGNSVTEDYCVAQRAAFGDNTSFMDKGGLATLSAALAKPMVLVMSLWDDHAANMLWLDSTYPMDSTKLGATRGSCATSSGVPADVDAEQPRGTVTVQAGNNLFSNMKGHAFDIYDSTSALLEGNMFGSVDSPMASYTGLIYNVPDSSSASACSSTLGRACEVNTVTGSGGWPSLTNTAALTTINRYTSKMYVVTPLPDSSVKSKFTGNAGVGDI</sequence>
<dbReference type="EC" id="3.2.1.-" evidence="9"/>
<dbReference type="PRINTS" id="PR00734">
    <property type="entry name" value="GLHYDRLASE7"/>
</dbReference>
<dbReference type="RefSeq" id="XP_018135161.1">
    <property type="nucleotide sequence ID" value="XM_018269590.1"/>
</dbReference>
<dbReference type="InterPro" id="IPR037019">
    <property type="entry name" value="Glyco_hydro_7_sf"/>
</dbReference>
<evidence type="ECO:0000256" key="2">
    <source>
        <dbReference type="ARBA" id="ARBA00006044"/>
    </source>
</evidence>
<dbReference type="Gene3D" id="2.70.100.10">
    <property type="entry name" value="Glycoside hydrolase, family 7, domain"/>
    <property type="match status" value="2"/>
</dbReference>
<keyword evidence="3" id="KW-0732">Signal</keyword>
<dbReference type="InterPro" id="IPR013320">
    <property type="entry name" value="ConA-like_dom_sf"/>
</dbReference>
<dbReference type="PANTHER" id="PTHR33753:SF2">
    <property type="entry name" value="GLYCOSIDE HYDROLASE FAMILY 7 PROTEIN"/>
    <property type="match status" value="1"/>
</dbReference>
<dbReference type="EMBL" id="KV460206">
    <property type="protein sequence ID" value="OBU01429.1"/>
    <property type="molecule type" value="Genomic_DNA"/>
</dbReference>
<dbReference type="OrthoDB" id="412382at2759"/>
<accession>A0A2P2SX38</accession>
<dbReference type="SUPFAM" id="SSF51126">
    <property type="entry name" value="Pectin lyase-like"/>
    <property type="match status" value="1"/>
</dbReference>
<keyword evidence="4 9" id="KW-0378">Hydrolase</keyword>
<dbReference type="InterPro" id="IPR001722">
    <property type="entry name" value="Glyco_hydro_7"/>
</dbReference>
<keyword evidence="5 9" id="KW-0136">Cellulose degradation</keyword>